<gene>
    <name evidence="2" type="ORF">ACBT_1572</name>
    <name evidence="3" type="ORF">FE247_06100</name>
</gene>
<accession>A0A7L5JQH2</accession>
<dbReference type="EMBL" id="CP054051">
    <property type="protein sequence ID" value="QKJ27472.1"/>
    <property type="molecule type" value="Genomic_DNA"/>
</dbReference>
<keyword evidence="4" id="KW-1185">Reference proteome</keyword>
<dbReference type="EMBL" id="VBUC01000011">
    <property type="protein sequence ID" value="TLS99281.1"/>
    <property type="molecule type" value="Genomic_DNA"/>
</dbReference>
<evidence type="ECO:0000256" key="1">
    <source>
        <dbReference type="PROSITE-ProRule" id="PRU00339"/>
    </source>
</evidence>
<dbReference type="Proteomes" id="UP000509513">
    <property type="component" value="Chromosome"/>
</dbReference>
<dbReference type="InterPro" id="IPR019734">
    <property type="entry name" value="TPR_rpt"/>
</dbReference>
<protein>
    <submittedName>
        <fullName evidence="2">Tetratricopeptide repeat protein</fullName>
    </submittedName>
</protein>
<dbReference type="Gene3D" id="1.25.40.10">
    <property type="entry name" value="Tetratricopeptide repeat domain"/>
    <property type="match status" value="2"/>
</dbReference>
<dbReference type="RefSeq" id="WP_024776114.1">
    <property type="nucleotide sequence ID" value="NZ_CP054051.1"/>
</dbReference>
<organism evidence="2 5">
    <name type="scientific">Aliarcobacter cibarius</name>
    <dbReference type="NCBI Taxonomy" id="255507"/>
    <lineage>
        <taxon>Bacteria</taxon>
        <taxon>Pseudomonadati</taxon>
        <taxon>Campylobacterota</taxon>
        <taxon>Epsilonproteobacteria</taxon>
        <taxon>Campylobacterales</taxon>
        <taxon>Arcobacteraceae</taxon>
        <taxon>Aliarcobacter</taxon>
    </lineage>
</organism>
<dbReference type="SUPFAM" id="SSF48452">
    <property type="entry name" value="TPR-like"/>
    <property type="match status" value="1"/>
</dbReference>
<name>A0A7L5JQH2_9BACT</name>
<dbReference type="PROSITE" id="PS51257">
    <property type="entry name" value="PROKAR_LIPOPROTEIN"/>
    <property type="match status" value="1"/>
</dbReference>
<evidence type="ECO:0000313" key="5">
    <source>
        <dbReference type="Proteomes" id="UP000509513"/>
    </source>
</evidence>
<evidence type="ECO:0000313" key="4">
    <source>
        <dbReference type="Proteomes" id="UP000305417"/>
    </source>
</evidence>
<dbReference type="InterPro" id="IPR011990">
    <property type="entry name" value="TPR-like_helical_dom_sf"/>
</dbReference>
<dbReference type="OrthoDB" id="9766710at2"/>
<keyword evidence="1" id="KW-0802">TPR repeat</keyword>
<dbReference type="AlphaFoldDB" id="A0A7L5JQH2"/>
<proteinExistence type="predicted"/>
<reference evidence="3 4" key="1">
    <citation type="submission" date="2019-05" db="EMBL/GenBank/DDBJ databases">
        <title>Arcobacter cibarius and Arcobacter thereius providing challenges in identification an antibiotic susceptibility and Quinolone resistance.</title>
        <authorList>
            <person name="Busch A."/>
            <person name="Hanel I."/>
            <person name="Hotzel H."/>
            <person name="Tomaso H."/>
        </authorList>
    </citation>
    <scope>NUCLEOTIDE SEQUENCE [LARGE SCALE GENOMIC DNA]</scope>
    <source>
        <strain evidence="3 4">16CS0831-2</strain>
    </source>
</reference>
<dbReference type="KEGG" id="acib:ACBT_1572"/>
<feature type="repeat" description="TPR" evidence="1">
    <location>
        <begin position="148"/>
        <end position="181"/>
    </location>
</feature>
<evidence type="ECO:0000313" key="3">
    <source>
        <dbReference type="EMBL" id="TLS99281.1"/>
    </source>
</evidence>
<dbReference type="PROSITE" id="PS50005">
    <property type="entry name" value="TPR"/>
    <property type="match status" value="1"/>
</dbReference>
<reference evidence="2 5" key="2">
    <citation type="submission" date="2020-05" db="EMBL/GenBank/DDBJ databases">
        <title>Complete genome sequencing of Campylobacter and Arcobacter type strains.</title>
        <authorList>
            <person name="Miller W.G."/>
            <person name="Yee E."/>
        </authorList>
    </citation>
    <scope>NUCLEOTIDE SEQUENCE [LARGE SCALE GENOMIC DNA]</scope>
    <source>
        <strain evidence="2 5">LMG 21996</strain>
    </source>
</reference>
<sequence>MPWNKKNLIVGFLVAALFTACVSKNLETTKTNDRVFDKVETKPFELEDFYIMYALEMENERVYYEARDVYFKLFEHTNKYEYLVSSVSLATQLKDYPFVEAAIEKYLKSNIKEEEILLRLYSFAQLKLDKLDDAVKNADKLVKLYPNELNYDVLATIYLTQKEYQKAYDNFYKAFIIAPNTNTLRTISNLEFFQLNRKNDAVNRLENNLKKYDYDFNLSLQLVSFYEILKEENKIEDLLKEMFFYYKNNDSQLQLNNTKTLFWKYVKKENIIKFWEANNEKDEILVSAYRATNNPEKAMSLLKDIYEKSGNKEVLAELAIVQFDMATNKKEIVPSVIDKLEVVLQTSNNHIYQNFLAYLLIDFDLDVNRGLVLVKKALEQDPENIAYLDTLAWGEYKLRNCKTAYELMKKIVDEVGLEDEEIRVHWEKIKECK</sequence>
<dbReference type="Proteomes" id="UP000305417">
    <property type="component" value="Unassembled WGS sequence"/>
</dbReference>
<evidence type="ECO:0000313" key="2">
    <source>
        <dbReference type="EMBL" id="QKJ27472.1"/>
    </source>
</evidence>